<keyword evidence="1" id="KW-0479">Metal-binding</keyword>
<dbReference type="GO" id="GO:0045944">
    <property type="term" value="P:positive regulation of transcription by RNA polymerase II"/>
    <property type="evidence" value="ECO:0007669"/>
    <property type="project" value="TreeGrafter"/>
</dbReference>
<dbReference type="SUPFAM" id="SSF57667">
    <property type="entry name" value="beta-beta-alpha zinc fingers"/>
    <property type="match status" value="6"/>
</dbReference>
<dbReference type="FunFam" id="3.30.160.60:FF:001819">
    <property type="entry name" value="zinc finger protein 407"/>
    <property type="match status" value="1"/>
</dbReference>
<dbReference type="InterPro" id="IPR013087">
    <property type="entry name" value="Znf_C2H2_type"/>
</dbReference>
<feature type="domain" description="C2H2-type" evidence="7">
    <location>
        <begin position="848"/>
        <end position="871"/>
    </location>
</feature>
<organism evidence="8 9">
    <name type="scientific">Oryzias sinensis</name>
    <name type="common">Chinese medaka</name>
    <dbReference type="NCBI Taxonomy" id="183150"/>
    <lineage>
        <taxon>Eukaryota</taxon>
        <taxon>Metazoa</taxon>
        <taxon>Chordata</taxon>
        <taxon>Craniata</taxon>
        <taxon>Vertebrata</taxon>
        <taxon>Euteleostomi</taxon>
        <taxon>Actinopterygii</taxon>
        <taxon>Neopterygii</taxon>
        <taxon>Teleostei</taxon>
        <taxon>Neoteleostei</taxon>
        <taxon>Acanthomorphata</taxon>
        <taxon>Ovalentaria</taxon>
        <taxon>Atherinomorphae</taxon>
        <taxon>Beloniformes</taxon>
        <taxon>Adrianichthyidae</taxon>
        <taxon>Oryziinae</taxon>
        <taxon>Oryzias</taxon>
    </lineage>
</organism>
<reference evidence="8" key="1">
    <citation type="submission" date="2025-08" db="UniProtKB">
        <authorList>
            <consortium name="Ensembl"/>
        </authorList>
    </citation>
    <scope>IDENTIFICATION</scope>
</reference>
<feature type="compositionally biased region" description="Polar residues" evidence="6">
    <location>
        <begin position="488"/>
        <end position="500"/>
    </location>
</feature>
<keyword evidence="9" id="KW-1185">Reference proteome</keyword>
<evidence type="ECO:0000313" key="8">
    <source>
        <dbReference type="Ensembl" id="ENSOSIP00000045923.1"/>
    </source>
</evidence>
<evidence type="ECO:0000313" key="9">
    <source>
        <dbReference type="Proteomes" id="UP000694383"/>
    </source>
</evidence>
<feature type="domain" description="C2H2-type" evidence="7">
    <location>
        <begin position="1048"/>
        <end position="1075"/>
    </location>
</feature>
<sequence>MAETQMSVEKAVEEPLTDSSEKGQPVDMDMEESAGDSATGAAEADEADAKLVMRSEPAHADGDNLCKVCGFSAKYPRSLKIHCARKHGKNFDQTTDGHEQNPNTSDISPADIQQEAVSETGENATIVEKCDPDELNSPINNDSIEFAVPKKRSSYLAQDKQWTVQEEPLLPQERRLSKRIPKPKIIYSCNYCGQEFRDKSPLDVHVQRYHTKDVPYTCEYSLIYSANPQKHVKLVDPDEIVGEKDDANSQAEVVKEKPTQLAPKHLSRFQMKCVSCDFRVGNATVLERHSRVKHPDLKWYRCKLCNFFAATSEWMEVHLCSDGHQQQQDEKMSPASSLFETYVESVSRDCAGDGAEVDQVVGGEKALTEKEQEGDEAAEAVMTASAEDEDGEFEPPRKKRGRPKQGSSTTCGHCGLVVSNATNLSVHIRRKHSKEYGYSCTLCNYSCVTKGDMDRHCFTKKHIKRAQGGSNKNPDSCHIQASLPEATTTQISSAQGTEGTQEAEDTVVGEDKAEEQTQSDVAEQQSKYDSVNACSLCDFVAQSIPSLHLHVKRKHTKDFEYVCLACGYYAVTNREMYRHANTDKHKQRSQKYLELQGGKQQKISEVPLGQKEIIEPPGENFDPSPEDPNSADVSADADEKNAIASSGLEPDPTNATTEQAELPEPQQASGELEVNESSLQESLDEKGEEFEEHVDADVIVDTQMSKAPPFDAAIVSVKDLGIQEHAPLESSESSTHALCSGASPLDFTLTSSAHVKKHKLKEVKMKDETRINISRIRCEDCGFMADGISGLNVHISMKHPSKERHFHCLVCGKSFYTESNLHQHLTSAAHLRNEQNSVEELPEGGSSFKCVKCTDRFESEQDLFFHIKEKHEELLREVNKYVLEDTEQINREREENQGNVCKYCGKVCKSSNSMAFLAHIRTHTGSKPFMCKICNFATAQLGDARNHVKRHLGMREYKCHICGWAFVMKKHLSTHLLGKHGVGQRKERKFECDLCDRSFSEKWALNNHMKLHSGEKPYKCAWPSCHYSFLNLSAMKDHYRTHTGEKSYLCDLCGFAGGTKHALTKHRRQHTGERPFKCKLCNFASTTQSHLSRHKRVHTGEKPYRCPWCDYRSNCAENIRKHILHTGKHDGVKMYNCPKCTYATNSPMEFRNHLKDNHPDIENPDLAYLHAGIVSKSFECRLKGQGATFVEAEALSPVAQRKSSPEASGHEDVQQVIIIQGYGEGDVAIDQALEESAAATLQTLAMAGQVAEVLHITEDGQVIASGREVASTGAHLSGGGTQYVVLESGDATKELRAVTREALTASAGQSHVVSESSTALDALLSAVSEMGQQEEPRGEATVVHKVFNPQTAEASPDATQAEVKQEQEEVQIIQDAGHGDMQEVLQLAASQMMKEGLTQVIVNNEGTHYIVTELDDCTLQVEGGVYREAEAGEEEVQQVEQQAEEEMVVYLAGSPHNIVLEG</sequence>
<keyword evidence="4" id="KW-0862">Zinc</keyword>
<evidence type="ECO:0000256" key="1">
    <source>
        <dbReference type="ARBA" id="ARBA00022723"/>
    </source>
</evidence>
<feature type="domain" description="C2H2-type" evidence="7">
    <location>
        <begin position="957"/>
        <end position="980"/>
    </location>
</feature>
<evidence type="ECO:0000256" key="2">
    <source>
        <dbReference type="ARBA" id="ARBA00022737"/>
    </source>
</evidence>
<reference evidence="8" key="2">
    <citation type="submission" date="2025-09" db="UniProtKB">
        <authorList>
            <consortium name="Ensembl"/>
        </authorList>
    </citation>
    <scope>IDENTIFICATION</scope>
</reference>
<dbReference type="PROSITE" id="PS00028">
    <property type="entry name" value="ZINC_FINGER_C2H2_1"/>
    <property type="match status" value="9"/>
</dbReference>
<accession>A0A8C7ZV97</accession>
<evidence type="ECO:0000256" key="4">
    <source>
        <dbReference type="ARBA" id="ARBA00022833"/>
    </source>
</evidence>
<feature type="domain" description="C2H2-type" evidence="7">
    <location>
        <begin position="409"/>
        <end position="437"/>
    </location>
</feature>
<feature type="region of interest" description="Disordered" evidence="6">
    <location>
        <begin position="1"/>
        <end position="50"/>
    </location>
</feature>
<dbReference type="PANTHER" id="PTHR24403">
    <property type="entry name" value="ZINC FINGER PROTEIN"/>
    <property type="match status" value="1"/>
</dbReference>
<feature type="domain" description="C2H2-type" evidence="7">
    <location>
        <begin position="990"/>
        <end position="1017"/>
    </location>
</feature>
<dbReference type="GeneTree" id="ENSGT00940000156446"/>
<dbReference type="Ensembl" id="ENSOSIT00000048286.1">
    <property type="protein sequence ID" value="ENSOSIP00000045923.1"/>
    <property type="gene ID" value="ENSOSIG00000021807.1"/>
</dbReference>
<keyword evidence="3 5" id="KW-0863">Zinc-finger</keyword>
<feature type="region of interest" description="Disordered" evidence="6">
    <location>
        <begin position="366"/>
        <end position="408"/>
    </location>
</feature>
<feature type="domain" description="C2H2-type" evidence="7">
    <location>
        <begin position="1076"/>
        <end position="1103"/>
    </location>
</feature>
<evidence type="ECO:0000256" key="5">
    <source>
        <dbReference type="PROSITE-ProRule" id="PRU00042"/>
    </source>
</evidence>
<dbReference type="FunFam" id="3.30.160.60:FF:001109">
    <property type="entry name" value="Zinc finger protein 407"/>
    <property type="match status" value="1"/>
</dbReference>
<feature type="domain" description="C2H2-type" evidence="7">
    <location>
        <begin position="187"/>
        <end position="215"/>
    </location>
</feature>
<dbReference type="Gene3D" id="3.30.160.60">
    <property type="entry name" value="Classic Zinc Finger"/>
    <property type="match status" value="12"/>
</dbReference>
<dbReference type="GO" id="GO:0005634">
    <property type="term" value="C:nucleus"/>
    <property type="evidence" value="ECO:0007669"/>
    <property type="project" value="TreeGrafter"/>
</dbReference>
<dbReference type="FunFam" id="3.30.160.60:FF:000969">
    <property type="entry name" value="Zinc finger protein 407"/>
    <property type="match status" value="1"/>
</dbReference>
<dbReference type="InterPro" id="IPR050688">
    <property type="entry name" value="Zinc_finger/UBP_domain"/>
</dbReference>
<evidence type="ECO:0000256" key="6">
    <source>
        <dbReference type="SAM" id="MobiDB-lite"/>
    </source>
</evidence>
<dbReference type="PANTHER" id="PTHR24403:SF67">
    <property type="entry name" value="FI01116P-RELATED"/>
    <property type="match status" value="1"/>
</dbReference>
<dbReference type="FunFam" id="3.30.160.60:FF:001514">
    <property type="entry name" value="Zinc finger protein 407"/>
    <property type="match status" value="1"/>
</dbReference>
<dbReference type="Pfam" id="PF13894">
    <property type="entry name" value="zf-C2H2_4"/>
    <property type="match status" value="1"/>
</dbReference>
<keyword evidence="2" id="KW-0677">Repeat</keyword>
<feature type="region of interest" description="Disordered" evidence="6">
    <location>
        <begin position="581"/>
        <end position="690"/>
    </location>
</feature>
<dbReference type="Pfam" id="PF00096">
    <property type="entry name" value="zf-C2H2"/>
    <property type="match status" value="4"/>
</dbReference>
<feature type="domain" description="C2H2-type" evidence="7">
    <location>
        <begin position="806"/>
        <end position="835"/>
    </location>
</feature>
<dbReference type="FunFam" id="3.30.160.60:FF:000448">
    <property type="entry name" value="RE1-silencing transcription factor A"/>
    <property type="match status" value="1"/>
</dbReference>
<evidence type="ECO:0000259" key="7">
    <source>
        <dbReference type="PROSITE" id="PS50157"/>
    </source>
</evidence>
<feature type="region of interest" description="Disordered" evidence="6">
    <location>
        <begin position="488"/>
        <end position="524"/>
    </location>
</feature>
<dbReference type="GO" id="GO:0008270">
    <property type="term" value="F:zinc ion binding"/>
    <property type="evidence" value="ECO:0007669"/>
    <property type="project" value="UniProtKB-KW"/>
</dbReference>
<dbReference type="InterPro" id="IPR036236">
    <property type="entry name" value="Znf_C2H2_sf"/>
</dbReference>
<dbReference type="SMART" id="SM00355">
    <property type="entry name" value="ZnF_C2H2"/>
    <property type="match status" value="20"/>
</dbReference>
<dbReference type="Proteomes" id="UP000694383">
    <property type="component" value="Unplaced"/>
</dbReference>
<dbReference type="FunFam" id="3.30.160.60:FF:001030">
    <property type="entry name" value="Zinc finger protein 407"/>
    <property type="match status" value="1"/>
</dbReference>
<feature type="domain" description="C2H2-type" evidence="7">
    <location>
        <begin position="1018"/>
        <end position="1047"/>
    </location>
</feature>
<proteinExistence type="predicted"/>
<evidence type="ECO:0000256" key="3">
    <source>
        <dbReference type="ARBA" id="ARBA00022771"/>
    </source>
</evidence>
<dbReference type="PROSITE" id="PS50157">
    <property type="entry name" value="ZINC_FINGER_C2H2_2"/>
    <property type="match status" value="9"/>
</dbReference>
<protein>
    <submittedName>
        <fullName evidence="8">Zinc finger protein 407</fullName>
    </submittedName>
</protein>
<name>A0A8C7ZV97_9TELE</name>